<dbReference type="AlphaFoldDB" id="A0A0S4U0B9"/>
<feature type="active site" evidence="1">
    <location>
        <position position="71"/>
    </location>
</feature>
<feature type="domain" description="Fluoroacetyl-CoA-specific thioesterase-like" evidence="3">
    <location>
        <begin position="28"/>
        <end position="121"/>
    </location>
</feature>
<geneLocation type="plasmid" evidence="6">
    <name>puw386</name>
</geneLocation>
<dbReference type="SUPFAM" id="SSF54637">
    <property type="entry name" value="Thioesterase/thiol ester dehydrase-isomerase"/>
    <property type="match status" value="1"/>
</dbReference>
<dbReference type="Pfam" id="PF22636">
    <property type="entry name" value="FlK"/>
    <property type="match status" value="1"/>
</dbReference>
<dbReference type="InterPro" id="IPR025540">
    <property type="entry name" value="FlK"/>
</dbReference>
<dbReference type="PATRIC" id="fig|305.106.peg.1914"/>
<reference evidence="4" key="1">
    <citation type="submission" date="2015-10" db="EMBL/GenBank/DDBJ databases">
        <authorList>
            <person name="Gilbert D.G."/>
        </authorList>
    </citation>
    <scope>NUCLEOTIDE SEQUENCE</scope>
    <source>
        <strain evidence="4">Phyl III-seqv23</strain>
    </source>
</reference>
<evidence type="ECO:0000256" key="1">
    <source>
        <dbReference type="PIRSR" id="PIRSR014972-1"/>
    </source>
</evidence>
<dbReference type="EMBL" id="CP039340">
    <property type="protein sequence ID" value="QCX51462.1"/>
    <property type="molecule type" value="Genomic_DNA"/>
</dbReference>
<proteinExistence type="predicted"/>
<reference evidence="5 6" key="2">
    <citation type="submission" date="2019-04" db="EMBL/GenBank/DDBJ databases">
        <title>Complete Genome of UW386 and Higher Quality Genome of UW700.</title>
        <authorList>
            <person name="Jacobs J."/>
            <person name="Perez A."/>
            <person name="Steidl O."/>
            <person name="Allen C."/>
        </authorList>
    </citation>
    <scope>NUCLEOTIDE SEQUENCE [LARGE SCALE GENOMIC DNA]</scope>
    <source>
        <strain evidence="5 6">UW386</strain>
        <plasmid evidence="6">puw386</plasmid>
        <plasmid evidence="5">pUW386</plasmid>
    </source>
</reference>
<evidence type="ECO:0000259" key="3">
    <source>
        <dbReference type="Pfam" id="PF22636"/>
    </source>
</evidence>
<dbReference type="PANTHER" id="PTHR36934:SF1">
    <property type="entry name" value="THIOESTERASE DOMAIN-CONTAINING PROTEIN"/>
    <property type="match status" value="1"/>
</dbReference>
<protein>
    <submittedName>
        <fullName evidence="4 5">Thioesterase</fullName>
    </submittedName>
</protein>
<feature type="binding site" evidence="2">
    <location>
        <position position="64"/>
    </location>
    <ligand>
        <name>CoA</name>
        <dbReference type="ChEBI" id="CHEBI:57287"/>
    </ligand>
</feature>
<evidence type="ECO:0000313" key="4">
    <source>
        <dbReference type="EMBL" id="CUV15201.1"/>
    </source>
</evidence>
<evidence type="ECO:0000256" key="2">
    <source>
        <dbReference type="PIRSR" id="PIRSR014972-2"/>
    </source>
</evidence>
<dbReference type="Proteomes" id="UP000310553">
    <property type="component" value="Plasmid pUW386"/>
</dbReference>
<dbReference type="Gene3D" id="3.10.129.10">
    <property type="entry name" value="Hotdog Thioesterase"/>
    <property type="match status" value="1"/>
</dbReference>
<dbReference type="InterPro" id="IPR029069">
    <property type="entry name" value="HotDog_dom_sf"/>
</dbReference>
<dbReference type="PANTHER" id="PTHR36934">
    <property type="entry name" value="BLR0278 PROTEIN"/>
    <property type="match status" value="1"/>
</dbReference>
<feature type="binding site" evidence="2">
    <location>
        <position position="64"/>
    </location>
    <ligand>
        <name>substrate</name>
    </ligand>
</feature>
<feature type="active site" evidence="1">
    <location>
        <position position="37"/>
    </location>
</feature>
<feature type="active site" evidence="1">
    <location>
        <position position="45"/>
    </location>
</feature>
<evidence type="ECO:0000313" key="5">
    <source>
        <dbReference type="EMBL" id="QCX51462.1"/>
    </source>
</evidence>
<geneLocation type="plasmid" evidence="5">
    <name>pUW386</name>
</geneLocation>
<feature type="binding site" evidence="2">
    <location>
        <position position="115"/>
    </location>
    <ligand>
        <name>substrate</name>
    </ligand>
</feature>
<gene>
    <name evidence="5" type="ORF">E7Z57_20675</name>
    <name evidence="4" type="ORF">RUN39_v1_1160013</name>
</gene>
<evidence type="ECO:0000313" key="6">
    <source>
        <dbReference type="Proteomes" id="UP000310553"/>
    </source>
</evidence>
<keyword evidence="5" id="KW-0614">Plasmid</keyword>
<name>A0A0S4U0B9_RALSL</name>
<organism evidence="4">
    <name type="scientific">Ralstonia solanacearum</name>
    <name type="common">Pseudomonas solanacearum</name>
    <dbReference type="NCBI Taxonomy" id="305"/>
    <lineage>
        <taxon>Bacteria</taxon>
        <taxon>Pseudomonadati</taxon>
        <taxon>Pseudomonadota</taxon>
        <taxon>Betaproteobacteria</taxon>
        <taxon>Burkholderiales</taxon>
        <taxon>Burkholderiaceae</taxon>
        <taxon>Ralstonia</taxon>
        <taxon>Ralstonia solanacearum species complex</taxon>
    </lineage>
</organism>
<sequence>MLTIGDTACATTIVTGAELADVLSQTAEDAFPPVYATSRMVGLMELAAARAMRQALAAGELSVGVTVDVSHVAATPIGVEVTAEARYVGQDGKLFVFEVSARDRGGEIGRGMHKRAIVAKERLMRGAVQRTGGK</sequence>
<dbReference type="EMBL" id="LN899819">
    <property type="protein sequence ID" value="CUV15201.1"/>
    <property type="molecule type" value="Genomic_DNA"/>
</dbReference>
<dbReference type="InterPro" id="IPR054485">
    <property type="entry name" value="FlK-like_dom"/>
</dbReference>
<dbReference type="PIRSF" id="PIRSF014972">
    <property type="entry name" value="FlK"/>
    <property type="match status" value="1"/>
</dbReference>
<accession>A0A0S4U0B9</accession>